<sequence>MTEHSTAHPPGLFGHIGGVEVALLSITQAGTLGAPVDYVTARRADVPAGTPEVSVDRADSADLIRVPISVVDQLARWWWMVRLDGGEYQASQMRDGQVLIGTSDSRFVWGDGWDGNVRDGWQRWVDAEGLDATATRHPLQAVAWKAMNAAELCDTMEFWASASWPLTRDEAQKLAVDRFGWTIEVEDGTSYLMNTVSGFTVTDVMMIDHKNVMMDLSLDVSDTIRDVTPESTAFLGDAFTLMVREGESRWGTPTMTDFEDIVAAHWDVAGGARIEFTFLPKGLTAMYETPQGAELSRKSGNR</sequence>
<evidence type="ECO:0000313" key="1">
    <source>
        <dbReference type="EMBL" id="GEC74700.1"/>
    </source>
</evidence>
<dbReference type="InterPro" id="IPR046268">
    <property type="entry name" value="DUF6301"/>
</dbReference>
<dbReference type="AlphaFoldDB" id="A0A4Y4B6B1"/>
<comment type="caution">
    <text evidence="1">The sequence shown here is derived from an EMBL/GenBank/DDBJ whole genome shotgun (WGS) entry which is preliminary data.</text>
</comment>
<organism evidence="1 2">
    <name type="scientific">Microbacterium maritypicum</name>
    <name type="common">Microbacterium liquefaciens</name>
    <dbReference type="NCBI Taxonomy" id="33918"/>
    <lineage>
        <taxon>Bacteria</taxon>
        <taxon>Bacillati</taxon>
        <taxon>Actinomycetota</taxon>
        <taxon>Actinomycetes</taxon>
        <taxon>Micrococcales</taxon>
        <taxon>Microbacteriaceae</taxon>
        <taxon>Microbacterium</taxon>
    </lineage>
</organism>
<reference evidence="1 2" key="1">
    <citation type="submission" date="2019-06" db="EMBL/GenBank/DDBJ databases">
        <title>Whole genome shotgun sequence of Microbacterium liquefaciens NBRC 15037.</title>
        <authorList>
            <person name="Hosoyama A."/>
            <person name="Uohara A."/>
            <person name="Ohji S."/>
            <person name="Ichikawa N."/>
        </authorList>
    </citation>
    <scope>NUCLEOTIDE SEQUENCE [LARGE SCALE GENOMIC DNA]</scope>
    <source>
        <strain evidence="1 2">NBRC 15037</strain>
    </source>
</reference>
<gene>
    <name evidence="1" type="ORF">MLI01_08450</name>
</gene>
<dbReference type="Pfam" id="PF19818">
    <property type="entry name" value="DUF6301"/>
    <property type="match status" value="1"/>
</dbReference>
<dbReference type="Proteomes" id="UP000317410">
    <property type="component" value="Unassembled WGS sequence"/>
</dbReference>
<evidence type="ECO:0000313" key="2">
    <source>
        <dbReference type="Proteomes" id="UP000317410"/>
    </source>
</evidence>
<accession>A0A4Y4B6B1</accession>
<dbReference type="EMBL" id="BJNQ01000003">
    <property type="protein sequence ID" value="GEC74700.1"/>
    <property type="molecule type" value="Genomic_DNA"/>
</dbReference>
<proteinExistence type="predicted"/>
<name>A0A4Y4B6B1_MICMQ</name>
<dbReference type="RefSeq" id="WP_141386037.1">
    <property type="nucleotide sequence ID" value="NZ_BJNQ01000003.1"/>
</dbReference>
<protein>
    <submittedName>
        <fullName evidence="1">Uncharacterized protein</fullName>
    </submittedName>
</protein>